<keyword evidence="1" id="KW-0732">Signal</keyword>
<protein>
    <submittedName>
        <fullName evidence="2">Uncharacterized protein</fullName>
    </submittedName>
</protein>
<reference evidence="2 3" key="1">
    <citation type="submission" date="2020-08" db="EMBL/GenBank/DDBJ databases">
        <title>Description of novel Pseudomonas species.</title>
        <authorList>
            <person name="Duman M."/>
            <person name="Mulet M."/>
            <person name="Altun S."/>
            <person name="Saticioglu I.B."/>
            <person name="Lalucat J."/>
            <person name="Garcia-Valdes E."/>
        </authorList>
    </citation>
    <scope>NUCLEOTIDE SEQUENCE [LARGE SCALE GENOMIC DNA]</scope>
    <source>
        <strain evidence="2 3">P155</strain>
    </source>
</reference>
<accession>A0ABS0BD99</accession>
<dbReference type="RefSeq" id="WP_194933522.1">
    <property type="nucleotide sequence ID" value="NZ_JACOPX010000003.1"/>
</dbReference>
<proteinExistence type="predicted"/>
<sequence>MKIITGGCALVLALSMSPVQAINQEIRALFQPDSSQPGKNVFVNQTPNSGYCATFPDQCAENSMFSIQVPVRFNSTLTLPPNWGVGIRVPANWRRLTVTNTDTMETEIVEVRITGVGSNYVLSQPAHELVGVSDPLVGHQRLWEGSSWVYAPPPCRYSGVGVFSPASYRFFWKTPVEDYCVKKTLATIPSMYFDTLDFAYELRTPNPLGMSSGLYTGSLNYSLGNGGDFHFGQSFQPDDNNLTLDFVLDVQHTLKVDLPPGGNKVSLEPEGGWAPWIESGRKPSRIFRDQPFFISASSRFKVMLLCGSLGGPYCYLTSPLGDSVPVKVSMSLPAGIDGPGGPGAPVNRIPLQFNTWRGPFQPSMYVERKAGALHFELEPRDIDFLLRPGKNDRLRGNITIIWDSDA</sequence>
<feature type="chain" id="PRO_5047249799" evidence="1">
    <location>
        <begin position="22"/>
        <end position="406"/>
    </location>
</feature>
<evidence type="ECO:0000313" key="2">
    <source>
        <dbReference type="EMBL" id="MBF6032452.1"/>
    </source>
</evidence>
<evidence type="ECO:0000256" key="1">
    <source>
        <dbReference type="SAM" id="SignalP"/>
    </source>
</evidence>
<feature type="signal peptide" evidence="1">
    <location>
        <begin position="1"/>
        <end position="21"/>
    </location>
</feature>
<evidence type="ECO:0000313" key="3">
    <source>
        <dbReference type="Proteomes" id="UP000722111"/>
    </source>
</evidence>
<dbReference type="EMBL" id="JACOPX010000003">
    <property type="protein sequence ID" value="MBF6032452.1"/>
    <property type="molecule type" value="Genomic_DNA"/>
</dbReference>
<dbReference type="Proteomes" id="UP000722111">
    <property type="component" value="Unassembled WGS sequence"/>
</dbReference>
<organism evidence="2 3">
    <name type="scientific">Pseudomonas neuropathica</name>
    <dbReference type="NCBI Taxonomy" id="2730425"/>
    <lineage>
        <taxon>Bacteria</taxon>
        <taxon>Pseudomonadati</taxon>
        <taxon>Pseudomonadota</taxon>
        <taxon>Gammaproteobacteria</taxon>
        <taxon>Pseudomonadales</taxon>
        <taxon>Pseudomonadaceae</taxon>
        <taxon>Pseudomonas</taxon>
    </lineage>
</organism>
<gene>
    <name evidence="2" type="ORF">H8F23_04230</name>
</gene>
<comment type="caution">
    <text evidence="2">The sequence shown here is derived from an EMBL/GenBank/DDBJ whole genome shotgun (WGS) entry which is preliminary data.</text>
</comment>
<keyword evidence="3" id="KW-1185">Reference proteome</keyword>
<name>A0ABS0BD99_9PSED</name>